<dbReference type="AlphaFoldDB" id="A0A8S9YPN9"/>
<keyword evidence="1" id="KW-0479">Metal-binding</keyword>
<keyword evidence="7" id="KW-0675">Receptor</keyword>
<feature type="compositionally biased region" description="Acidic residues" evidence="9">
    <location>
        <begin position="585"/>
        <end position="596"/>
    </location>
</feature>
<dbReference type="Pfam" id="PF00105">
    <property type="entry name" value="zf-C4"/>
    <property type="match status" value="1"/>
</dbReference>
<feature type="compositionally biased region" description="Polar residues" evidence="9">
    <location>
        <begin position="137"/>
        <end position="147"/>
    </location>
</feature>
<dbReference type="PROSITE" id="PS51030">
    <property type="entry name" value="NUCLEAR_REC_DBD_2"/>
    <property type="match status" value="1"/>
</dbReference>
<dbReference type="PROSITE" id="PS00031">
    <property type="entry name" value="NUCLEAR_REC_DBD_1"/>
    <property type="match status" value="1"/>
</dbReference>
<evidence type="ECO:0000256" key="2">
    <source>
        <dbReference type="ARBA" id="ARBA00022771"/>
    </source>
</evidence>
<protein>
    <recommendedName>
        <fullName evidence="10">Nuclear receptor domain-containing protein</fullName>
    </recommendedName>
</protein>
<evidence type="ECO:0000256" key="7">
    <source>
        <dbReference type="ARBA" id="ARBA00023170"/>
    </source>
</evidence>
<dbReference type="PRINTS" id="PR00047">
    <property type="entry name" value="STROIDFINGER"/>
</dbReference>
<proteinExistence type="predicted"/>
<feature type="region of interest" description="Disordered" evidence="9">
    <location>
        <begin position="711"/>
        <end position="739"/>
    </location>
</feature>
<evidence type="ECO:0000256" key="6">
    <source>
        <dbReference type="ARBA" id="ARBA00023163"/>
    </source>
</evidence>
<evidence type="ECO:0000259" key="10">
    <source>
        <dbReference type="PROSITE" id="PS51030"/>
    </source>
</evidence>
<feature type="compositionally biased region" description="Acidic residues" evidence="9">
    <location>
        <begin position="170"/>
        <end position="182"/>
    </location>
</feature>
<name>A0A8S9YPN9_9TREM</name>
<keyword evidence="8" id="KW-0539">Nucleus</keyword>
<dbReference type="CDD" id="cd06916">
    <property type="entry name" value="NR_DBD_like"/>
    <property type="match status" value="1"/>
</dbReference>
<dbReference type="Proteomes" id="UP000822476">
    <property type="component" value="Unassembled WGS sequence"/>
</dbReference>
<dbReference type="GO" id="GO:0008270">
    <property type="term" value="F:zinc ion binding"/>
    <property type="evidence" value="ECO:0007669"/>
    <property type="project" value="UniProtKB-KW"/>
</dbReference>
<reference evidence="11" key="1">
    <citation type="submission" date="2019-07" db="EMBL/GenBank/DDBJ databases">
        <title>Annotation for the trematode Paragonimus miyazaki's.</title>
        <authorList>
            <person name="Choi Y.-J."/>
        </authorList>
    </citation>
    <scope>NUCLEOTIDE SEQUENCE</scope>
    <source>
        <strain evidence="11">Japan</strain>
    </source>
</reference>
<gene>
    <name evidence="11" type="ORF">EG68_10259</name>
</gene>
<organism evidence="11 12">
    <name type="scientific">Paragonimus skrjabini miyazakii</name>
    <dbReference type="NCBI Taxonomy" id="59628"/>
    <lineage>
        <taxon>Eukaryota</taxon>
        <taxon>Metazoa</taxon>
        <taxon>Spiralia</taxon>
        <taxon>Lophotrochozoa</taxon>
        <taxon>Platyhelminthes</taxon>
        <taxon>Trematoda</taxon>
        <taxon>Digenea</taxon>
        <taxon>Plagiorchiida</taxon>
        <taxon>Troglotremata</taxon>
        <taxon>Troglotrematidae</taxon>
        <taxon>Paragonimus</taxon>
    </lineage>
</organism>
<dbReference type="GO" id="GO:0043565">
    <property type="term" value="F:sequence-specific DNA binding"/>
    <property type="evidence" value="ECO:0007669"/>
    <property type="project" value="InterPro"/>
</dbReference>
<dbReference type="Gene3D" id="3.30.50.10">
    <property type="entry name" value="Erythroid Transcription Factor GATA-1, subunit A"/>
    <property type="match status" value="1"/>
</dbReference>
<keyword evidence="12" id="KW-1185">Reference proteome</keyword>
<dbReference type="SMART" id="SM00399">
    <property type="entry name" value="ZnF_C4"/>
    <property type="match status" value="1"/>
</dbReference>
<feature type="region of interest" description="Disordered" evidence="9">
    <location>
        <begin position="575"/>
        <end position="598"/>
    </location>
</feature>
<dbReference type="OrthoDB" id="5771769at2759"/>
<evidence type="ECO:0000256" key="3">
    <source>
        <dbReference type="ARBA" id="ARBA00022833"/>
    </source>
</evidence>
<dbReference type="SUPFAM" id="SSF57716">
    <property type="entry name" value="Glucocorticoid receptor-like (DNA-binding domain)"/>
    <property type="match status" value="1"/>
</dbReference>
<keyword evidence="5" id="KW-0238">DNA-binding</keyword>
<dbReference type="PANTHER" id="PTHR24083">
    <property type="entry name" value="NUCLEAR HORMONE RECEPTOR"/>
    <property type="match status" value="1"/>
</dbReference>
<keyword evidence="3" id="KW-0862">Zinc</keyword>
<dbReference type="EMBL" id="JTDE01004519">
    <property type="protein sequence ID" value="KAF7254910.1"/>
    <property type="molecule type" value="Genomic_DNA"/>
</dbReference>
<evidence type="ECO:0000256" key="1">
    <source>
        <dbReference type="ARBA" id="ARBA00022723"/>
    </source>
</evidence>
<feature type="compositionally biased region" description="Basic and acidic residues" evidence="9">
    <location>
        <begin position="715"/>
        <end position="732"/>
    </location>
</feature>
<keyword evidence="4" id="KW-0805">Transcription regulation</keyword>
<evidence type="ECO:0000256" key="9">
    <source>
        <dbReference type="SAM" id="MobiDB-lite"/>
    </source>
</evidence>
<sequence length="789" mass="87904">MWPNRTADSNQVHHITESLPVGLDSGSTFLVRHQTDLSAEYRPHQSLYPVLGPVQHTTRECVESHNTSHSITSVPPQFHLDYNNPNNTATVENAAVKREPQYYPGLSSQPARCISIIPNRICETQQSIDATECDLSNAPTSAQSSFKDSSDGEPSENSNLNARLKRDGTEAEEDEPDEDSCEESATSVESGEVHLCQVCGDRSSGKHYGQFTCEGCKSFFKRSVRRAASYICRSGGQCPVDTQRRNQCQACRMSRCLMAGMKKEAVQRARVTTISHALSTGYTASSNAQVMATAAAYLGSGMSTRSTNRSEVLLGGYGRWMPSSVAASRHHETTDHFNPAAFAVAARMAAAAALSRGATRNPAGYIGQTMTPNRFASIPRRLPSGNSMGHMSHSIRHSDGNINLSGMQPWAHWSPYINQSGDRGFFEQQPRLYTPEPYCWPNTRIQHPHQPTNAIETHGEFYRPREDHVNYGISKDTLTISSLPHVITHHSPSCTAPQLQRFCPDSSCPQPSTYDQPVVDGTTAMEAVKQWLKRPEFQLTPANSFSSAGQECWAMQTLQSVNTLIQRLYTDRQAWRRRQSGLSPEQDEPESEDEGYTEQWLLSSGTFRDRVGKVMTTNLIQTVPDTTHVGATELDEVDKRKLASQAQILLKVLAEIEESHLSNATNYMLPTKQGSDSRKPPELEHTLDMCANHSQNDRITPTSQTILWSQGVNGHRSEPVKQERADLTERAHTSPAEQDPVQPVYHCQLERIVFVLRHLELDYFEWNCLKAFVLLRPGQSLILAAYSTR</sequence>
<evidence type="ECO:0000256" key="4">
    <source>
        <dbReference type="ARBA" id="ARBA00023015"/>
    </source>
</evidence>
<evidence type="ECO:0000256" key="8">
    <source>
        <dbReference type="ARBA" id="ARBA00023242"/>
    </source>
</evidence>
<evidence type="ECO:0000256" key="5">
    <source>
        <dbReference type="ARBA" id="ARBA00023125"/>
    </source>
</evidence>
<evidence type="ECO:0000313" key="11">
    <source>
        <dbReference type="EMBL" id="KAF7254910.1"/>
    </source>
</evidence>
<dbReference type="InterPro" id="IPR001628">
    <property type="entry name" value="Znf_hrmn_rcpt"/>
</dbReference>
<evidence type="ECO:0000313" key="12">
    <source>
        <dbReference type="Proteomes" id="UP000822476"/>
    </source>
</evidence>
<keyword evidence="6" id="KW-0804">Transcription</keyword>
<dbReference type="InterPro" id="IPR050274">
    <property type="entry name" value="Nuclear_hormone_rcpt_NR2"/>
</dbReference>
<accession>A0A8S9YPN9</accession>
<dbReference type="GO" id="GO:0003700">
    <property type="term" value="F:DNA-binding transcription factor activity"/>
    <property type="evidence" value="ECO:0007669"/>
    <property type="project" value="InterPro"/>
</dbReference>
<dbReference type="InterPro" id="IPR013088">
    <property type="entry name" value="Znf_NHR/GATA"/>
</dbReference>
<keyword evidence="2" id="KW-0863">Zinc-finger</keyword>
<feature type="domain" description="Nuclear receptor" evidence="10">
    <location>
        <begin position="193"/>
        <end position="268"/>
    </location>
</feature>
<feature type="region of interest" description="Disordered" evidence="9">
    <location>
        <begin position="135"/>
        <end position="186"/>
    </location>
</feature>
<comment type="caution">
    <text evidence="11">The sequence shown here is derived from an EMBL/GenBank/DDBJ whole genome shotgun (WGS) entry which is preliminary data.</text>
</comment>